<organism evidence="6 7">
    <name type="scientific">Porites lobata</name>
    <dbReference type="NCBI Taxonomy" id="104759"/>
    <lineage>
        <taxon>Eukaryota</taxon>
        <taxon>Metazoa</taxon>
        <taxon>Cnidaria</taxon>
        <taxon>Anthozoa</taxon>
        <taxon>Hexacorallia</taxon>
        <taxon>Scleractinia</taxon>
        <taxon>Fungiina</taxon>
        <taxon>Poritidae</taxon>
        <taxon>Porites</taxon>
    </lineage>
</organism>
<dbReference type="Gene3D" id="3.10.100.10">
    <property type="entry name" value="Mannose-Binding Protein A, subunit A"/>
    <property type="match status" value="1"/>
</dbReference>
<feature type="domain" description="TLDc" evidence="5">
    <location>
        <begin position="95"/>
        <end position="279"/>
    </location>
</feature>
<name>A0ABN8QK80_9CNID</name>
<dbReference type="InterPro" id="IPR006571">
    <property type="entry name" value="TLDc_dom"/>
</dbReference>
<feature type="non-terminal residue" evidence="6">
    <location>
        <position position="1"/>
    </location>
</feature>
<protein>
    <recommendedName>
        <fullName evidence="8">TLDc domain-containing protein</fullName>
    </recommendedName>
</protein>
<dbReference type="InterPro" id="IPR016186">
    <property type="entry name" value="C-type_lectin-like/link_sf"/>
</dbReference>
<evidence type="ECO:0000313" key="7">
    <source>
        <dbReference type="Proteomes" id="UP001159405"/>
    </source>
</evidence>
<evidence type="ECO:0000256" key="1">
    <source>
        <dbReference type="ARBA" id="ARBA00023157"/>
    </source>
</evidence>
<evidence type="ECO:0008006" key="8">
    <source>
        <dbReference type="Google" id="ProtNLM"/>
    </source>
</evidence>
<dbReference type="InterPro" id="IPR001881">
    <property type="entry name" value="EGF-like_Ca-bd_dom"/>
</dbReference>
<dbReference type="PROSITE" id="PS50041">
    <property type="entry name" value="C_TYPE_LECTIN_2"/>
    <property type="match status" value="1"/>
</dbReference>
<dbReference type="InterPro" id="IPR016187">
    <property type="entry name" value="CTDL_fold"/>
</dbReference>
<sequence>GSRAGNFTVWAKNQPNNVGDEDCAHTLGIGHNYKWNDVKCSDCYQYTCKKDLNECSGSKICHPKAYCTNLWGSFKCTCTGNGFNCINGRGLQDSAIVGSNINHLTLLFNWLKPVAKSVNPFWKHCWRASVDGWAARTFHSRCDGMGPTVTIIRVGRYIFGGYTSESWANYRYRYRYDSKAFLFSLVNKPGWAPVKLPQTGKYASSFRSIGSENYYGPMFGAGNDIFISSYASSNSLSYSDLGHTYSPPSGYSYRSRFARTFLAGTYRFTPDEVEVFYETTKMQ</sequence>
<dbReference type="PROSITE" id="PS01187">
    <property type="entry name" value="EGF_CA"/>
    <property type="match status" value="1"/>
</dbReference>
<comment type="caution">
    <text evidence="6">The sequence shown here is derived from an EMBL/GenBank/DDBJ whole genome shotgun (WGS) entry which is preliminary data.</text>
</comment>
<dbReference type="InterPro" id="IPR000152">
    <property type="entry name" value="EGF-type_Asp/Asn_hydroxyl_site"/>
</dbReference>
<dbReference type="PROSITE" id="PS51886">
    <property type="entry name" value="TLDC"/>
    <property type="match status" value="1"/>
</dbReference>
<dbReference type="CDD" id="cd00054">
    <property type="entry name" value="EGF_CA"/>
    <property type="match status" value="1"/>
</dbReference>
<dbReference type="SMART" id="SM00584">
    <property type="entry name" value="TLDc"/>
    <property type="match status" value="1"/>
</dbReference>
<comment type="caution">
    <text evidence="2">Lacks conserved residue(s) required for the propagation of feature annotation.</text>
</comment>
<dbReference type="InterPro" id="IPR001304">
    <property type="entry name" value="C-type_lectin-like"/>
</dbReference>
<keyword evidence="1" id="KW-1015">Disulfide bond</keyword>
<feature type="domain" description="C-type lectin" evidence="4">
    <location>
        <begin position="1"/>
        <end position="49"/>
    </location>
</feature>
<evidence type="ECO:0000256" key="2">
    <source>
        <dbReference type="PROSITE-ProRule" id="PRU00076"/>
    </source>
</evidence>
<dbReference type="InterPro" id="IPR000742">
    <property type="entry name" value="EGF"/>
</dbReference>
<dbReference type="PROSITE" id="PS00010">
    <property type="entry name" value="ASX_HYDROXYL"/>
    <property type="match status" value="1"/>
</dbReference>
<dbReference type="Gene3D" id="2.10.25.10">
    <property type="entry name" value="Laminin"/>
    <property type="match status" value="1"/>
</dbReference>
<dbReference type="SMART" id="SM00179">
    <property type="entry name" value="EGF_CA"/>
    <property type="match status" value="1"/>
</dbReference>
<accession>A0ABN8QK80</accession>
<keyword evidence="7" id="KW-1185">Reference proteome</keyword>
<evidence type="ECO:0000313" key="6">
    <source>
        <dbReference type="EMBL" id="CAH3166172.1"/>
    </source>
</evidence>
<proteinExistence type="predicted"/>
<dbReference type="Pfam" id="PF07534">
    <property type="entry name" value="TLD"/>
    <property type="match status" value="1"/>
</dbReference>
<feature type="domain" description="EGF-like" evidence="3">
    <location>
        <begin position="51"/>
        <end position="86"/>
    </location>
</feature>
<gene>
    <name evidence="6" type="ORF">PLOB_00007648</name>
</gene>
<dbReference type="PROSITE" id="PS50026">
    <property type="entry name" value="EGF_3"/>
    <property type="match status" value="1"/>
</dbReference>
<dbReference type="InterPro" id="IPR018097">
    <property type="entry name" value="EGF_Ca-bd_CS"/>
</dbReference>
<keyword evidence="2" id="KW-0245">EGF-like domain</keyword>
<dbReference type="SUPFAM" id="SSF56436">
    <property type="entry name" value="C-type lectin-like"/>
    <property type="match status" value="1"/>
</dbReference>
<reference evidence="6 7" key="1">
    <citation type="submission" date="2022-05" db="EMBL/GenBank/DDBJ databases">
        <authorList>
            <consortium name="Genoscope - CEA"/>
            <person name="William W."/>
        </authorList>
    </citation>
    <scope>NUCLEOTIDE SEQUENCE [LARGE SCALE GENOMIC DNA]</scope>
</reference>
<dbReference type="PROSITE" id="PS00615">
    <property type="entry name" value="C_TYPE_LECTIN_1"/>
    <property type="match status" value="1"/>
</dbReference>
<evidence type="ECO:0000259" key="5">
    <source>
        <dbReference type="PROSITE" id="PS51886"/>
    </source>
</evidence>
<dbReference type="EMBL" id="CALNXK010000136">
    <property type="protein sequence ID" value="CAH3166172.1"/>
    <property type="molecule type" value="Genomic_DNA"/>
</dbReference>
<evidence type="ECO:0000259" key="4">
    <source>
        <dbReference type="PROSITE" id="PS50041"/>
    </source>
</evidence>
<dbReference type="InterPro" id="IPR018378">
    <property type="entry name" value="C-type_lectin_CS"/>
</dbReference>
<evidence type="ECO:0000259" key="3">
    <source>
        <dbReference type="PROSITE" id="PS50026"/>
    </source>
</evidence>
<dbReference type="Proteomes" id="UP001159405">
    <property type="component" value="Unassembled WGS sequence"/>
</dbReference>